<keyword evidence="5" id="KW-0963">Cytoplasm</keyword>
<keyword evidence="6" id="KW-0285">Flavoprotein</keyword>
<keyword evidence="8" id="KW-0274">FAD</keyword>
<name>A0ABM0GL29_SACKO</name>
<organism evidence="12 13">
    <name type="scientific">Saccoglossus kowalevskii</name>
    <name type="common">Acorn worm</name>
    <dbReference type="NCBI Taxonomy" id="10224"/>
    <lineage>
        <taxon>Eukaryota</taxon>
        <taxon>Metazoa</taxon>
        <taxon>Hemichordata</taxon>
        <taxon>Enteropneusta</taxon>
        <taxon>Harrimaniidae</taxon>
        <taxon>Saccoglossus</taxon>
    </lineage>
</organism>
<dbReference type="RefSeq" id="XP_002732271.1">
    <property type="nucleotide sequence ID" value="XM_002732225.2"/>
</dbReference>
<protein>
    <recommendedName>
        <fullName evidence="11">Cyanocobalamin reductase (cyanide-eliminating)</fullName>
    </recommendedName>
</protein>
<evidence type="ECO:0000256" key="7">
    <source>
        <dbReference type="ARBA" id="ARBA00022643"/>
    </source>
</evidence>
<gene>
    <name evidence="13" type="primary">LOC100368262</name>
</gene>
<evidence type="ECO:0000256" key="3">
    <source>
        <dbReference type="ARBA" id="ARBA00004496"/>
    </source>
</evidence>
<evidence type="ECO:0000256" key="6">
    <source>
        <dbReference type="ARBA" id="ARBA00022630"/>
    </source>
</evidence>
<dbReference type="Pfam" id="PF16690">
    <property type="entry name" value="MMACHC"/>
    <property type="match status" value="1"/>
</dbReference>
<dbReference type="PANTHER" id="PTHR31457">
    <property type="entry name" value="METHYLMALONIC ACIDURIA AND HOMOCYSTINURIA TYPE C PROTEIN"/>
    <property type="match status" value="1"/>
</dbReference>
<comment type="cofactor">
    <cofactor evidence="2">
        <name>FAD</name>
        <dbReference type="ChEBI" id="CHEBI:57692"/>
    </cofactor>
</comment>
<evidence type="ECO:0000256" key="10">
    <source>
        <dbReference type="ARBA" id="ARBA00023002"/>
    </source>
</evidence>
<evidence type="ECO:0000313" key="12">
    <source>
        <dbReference type="Proteomes" id="UP000694865"/>
    </source>
</evidence>
<evidence type="ECO:0000256" key="5">
    <source>
        <dbReference type="ARBA" id="ARBA00022490"/>
    </source>
</evidence>
<evidence type="ECO:0000256" key="1">
    <source>
        <dbReference type="ARBA" id="ARBA00001917"/>
    </source>
</evidence>
<dbReference type="GeneID" id="100368262"/>
<keyword evidence="7" id="KW-0288">FMN</keyword>
<proteinExistence type="inferred from homology"/>
<comment type="subcellular location">
    <subcellularLocation>
        <location evidence="3">Cytoplasm</location>
    </subcellularLocation>
</comment>
<evidence type="ECO:0000256" key="11">
    <source>
        <dbReference type="ARBA" id="ARBA00031313"/>
    </source>
</evidence>
<evidence type="ECO:0000256" key="4">
    <source>
        <dbReference type="ARBA" id="ARBA00007762"/>
    </source>
</evidence>
<keyword evidence="9" id="KW-0521">NADP</keyword>
<comment type="cofactor">
    <cofactor evidence="1">
        <name>FMN</name>
        <dbReference type="ChEBI" id="CHEBI:58210"/>
    </cofactor>
</comment>
<evidence type="ECO:0000313" key="13">
    <source>
        <dbReference type="RefSeq" id="XP_002732271.1"/>
    </source>
</evidence>
<keyword evidence="12" id="KW-1185">Reference proteome</keyword>
<reference evidence="13" key="1">
    <citation type="submission" date="2025-08" db="UniProtKB">
        <authorList>
            <consortium name="RefSeq"/>
        </authorList>
    </citation>
    <scope>IDENTIFICATION</scope>
    <source>
        <tissue evidence="13">Testes</tissue>
    </source>
</reference>
<dbReference type="Proteomes" id="UP000694865">
    <property type="component" value="Unplaced"/>
</dbReference>
<dbReference type="InterPro" id="IPR032037">
    <property type="entry name" value="MMACHC"/>
</dbReference>
<evidence type="ECO:0000256" key="9">
    <source>
        <dbReference type="ARBA" id="ARBA00022857"/>
    </source>
</evidence>
<keyword evidence="10" id="KW-0560">Oxidoreductase</keyword>
<sequence length="251" mass="29270">MAAPSEDVDEHLSKIFTPVGFEYYPFKIGWYNEIVDPIFKLDYPDDTLAYIIVSTPGMFEKAFVPYVCRLNAEDARDPVDQCIDLYYQKVKEAFPDHDIEVIHDYDLHANRRPKILVQTAGHVAGAAYYYQRKDVKNDPWEKDQKIFGVSVHPLFGGWFGFRGVIIFKDIQKIELEKKEPVDCIQGDELRIQVLEKFTYHWADNSFRDIIPVVEKYSDEQKVYFNTLPAERRKLLESLGIKIGQQDSCKET</sequence>
<accession>A0ABM0GL29</accession>
<dbReference type="PANTHER" id="PTHR31457:SF2">
    <property type="entry name" value="CYANOCOBALAMIN REDUCTASE _ ALKYLCOBALAMIN DEALKYLASE"/>
    <property type="match status" value="1"/>
</dbReference>
<dbReference type="CDD" id="cd12959">
    <property type="entry name" value="MMACHC-like"/>
    <property type="match status" value="1"/>
</dbReference>
<comment type="similarity">
    <text evidence="4">Belongs to the MMACHC family.</text>
</comment>
<evidence type="ECO:0000256" key="8">
    <source>
        <dbReference type="ARBA" id="ARBA00022827"/>
    </source>
</evidence>
<evidence type="ECO:0000256" key="2">
    <source>
        <dbReference type="ARBA" id="ARBA00001974"/>
    </source>
</evidence>